<organism evidence="1 2">
    <name type="scientific">Corynebacterium pseudotuberculosis 258</name>
    <dbReference type="NCBI Taxonomy" id="1168865"/>
    <lineage>
        <taxon>Bacteria</taxon>
        <taxon>Bacillati</taxon>
        <taxon>Actinomycetota</taxon>
        <taxon>Actinomycetes</taxon>
        <taxon>Mycobacteriales</taxon>
        <taxon>Corynebacteriaceae</taxon>
        <taxon>Corynebacterium</taxon>
    </lineage>
</organism>
<dbReference type="AlphaFoldDB" id="A0AAU8RPV3"/>
<evidence type="ECO:0000313" key="1">
    <source>
        <dbReference type="EMBL" id="AJF93880.1"/>
    </source>
</evidence>
<evidence type="ECO:0000313" key="2">
    <source>
        <dbReference type="Proteomes" id="UP000006465"/>
    </source>
</evidence>
<proteinExistence type="predicted"/>
<accession>A0AAU8RPV3</accession>
<sequence length="75" mass="8507">MTMMNPTERINKDQLRQIRNDLASAEIEGQSRAPEDEKILAAYYLGEVSEQESFESLLKAAGVHPPYPSINHDFD</sequence>
<dbReference type="Proteomes" id="UP000006465">
    <property type="component" value="Chromosome"/>
</dbReference>
<dbReference type="EMBL" id="CP003540">
    <property type="protein sequence ID" value="AJF93880.1"/>
    <property type="molecule type" value="Genomic_DNA"/>
</dbReference>
<gene>
    <name evidence="1" type="ORF">CP258_08530</name>
</gene>
<protein>
    <recommendedName>
        <fullName evidence="3">Antitoxin VbhA domain-containing protein</fullName>
    </recommendedName>
</protein>
<reference evidence="1 2" key="1">
    <citation type="journal article" date="2013" name="J. Biotechnol.">
        <title>Genome sequence of Corynebacterium pseudotuberculosis biovar equi strain 258 and prediction of antigenic targets to improve biotechnological vaccine production.</title>
        <authorList>
            <person name="Soares S.C."/>
            <person name="Trost E."/>
            <person name="Ramos R.T."/>
            <person name="Carneiro A.R."/>
            <person name="Santos A.R."/>
            <person name="Pinto A.C."/>
            <person name="Barbosa E."/>
            <person name="Aburjaile F."/>
            <person name="Ali A."/>
            <person name="Diniz C.A."/>
            <person name="Hassan S.S."/>
            <person name="Fiaux K."/>
            <person name="Guimaraes L.C."/>
            <person name="Bakhtiar S.M."/>
            <person name="Pereira U."/>
            <person name="Almeida S.S."/>
            <person name="Abreu V.A."/>
            <person name="Rocha F.S."/>
            <person name="Dorella F.A."/>
            <person name="Miyoshi A."/>
            <person name="Silva A."/>
            <person name="Azevedo V."/>
            <person name="Tauch A."/>
        </authorList>
    </citation>
    <scope>NUCLEOTIDE SEQUENCE [LARGE SCALE GENOMIC DNA]</scope>
    <source>
        <strain evidence="1 2">258</strain>
    </source>
</reference>
<evidence type="ECO:0008006" key="3">
    <source>
        <dbReference type="Google" id="ProtNLM"/>
    </source>
</evidence>
<name>A0AAU8RPV3_CORPS</name>
<dbReference type="KEGG" id="coe:CP258_08530"/>